<dbReference type="Proteomes" id="UP000295680">
    <property type="component" value="Unassembled WGS sequence"/>
</dbReference>
<dbReference type="InterPro" id="IPR013249">
    <property type="entry name" value="RNA_pol_sigma70_r4_t2"/>
</dbReference>
<proteinExistence type="inferred from homology"/>
<organism evidence="7 8">
    <name type="scientific">Actinocrispum wychmicini</name>
    <dbReference type="NCBI Taxonomy" id="1213861"/>
    <lineage>
        <taxon>Bacteria</taxon>
        <taxon>Bacillati</taxon>
        <taxon>Actinomycetota</taxon>
        <taxon>Actinomycetes</taxon>
        <taxon>Pseudonocardiales</taxon>
        <taxon>Pseudonocardiaceae</taxon>
        <taxon>Actinocrispum</taxon>
    </lineage>
</organism>
<dbReference type="AlphaFoldDB" id="A0A4R2J340"/>
<dbReference type="Gene3D" id="1.10.10.10">
    <property type="entry name" value="Winged helix-like DNA-binding domain superfamily/Winged helix DNA-binding domain"/>
    <property type="match status" value="1"/>
</dbReference>
<dbReference type="InterPro" id="IPR013325">
    <property type="entry name" value="RNA_pol_sigma_r2"/>
</dbReference>
<evidence type="ECO:0000256" key="4">
    <source>
        <dbReference type="ARBA" id="ARBA00023163"/>
    </source>
</evidence>
<evidence type="ECO:0000259" key="5">
    <source>
        <dbReference type="Pfam" id="PF04542"/>
    </source>
</evidence>
<protein>
    <submittedName>
        <fullName evidence="7">RNA polymerase sigma-70 factor (ECF subfamily)</fullName>
    </submittedName>
</protein>
<dbReference type="InterPro" id="IPR036388">
    <property type="entry name" value="WH-like_DNA-bd_sf"/>
</dbReference>
<dbReference type="NCBIfam" id="TIGR02937">
    <property type="entry name" value="sigma70-ECF"/>
    <property type="match status" value="1"/>
</dbReference>
<dbReference type="SUPFAM" id="SSF88946">
    <property type="entry name" value="Sigma2 domain of RNA polymerase sigma factors"/>
    <property type="match status" value="1"/>
</dbReference>
<dbReference type="GO" id="GO:0003677">
    <property type="term" value="F:DNA binding"/>
    <property type="evidence" value="ECO:0007669"/>
    <property type="project" value="InterPro"/>
</dbReference>
<dbReference type="InterPro" id="IPR014284">
    <property type="entry name" value="RNA_pol_sigma-70_dom"/>
</dbReference>
<dbReference type="GO" id="GO:0006352">
    <property type="term" value="P:DNA-templated transcription initiation"/>
    <property type="evidence" value="ECO:0007669"/>
    <property type="project" value="InterPro"/>
</dbReference>
<dbReference type="Gene3D" id="1.10.1740.10">
    <property type="match status" value="1"/>
</dbReference>
<comment type="similarity">
    <text evidence="1">Belongs to the sigma-70 factor family. ECF subfamily.</text>
</comment>
<dbReference type="Pfam" id="PF04542">
    <property type="entry name" value="Sigma70_r2"/>
    <property type="match status" value="1"/>
</dbReference>
<reference evidence="7 8" key="1">
    <citation type="submission" date="2019-03" db="EMBL/GenBank/DDBJ databases">
        <title>Genomic Encyclopedia of Type Strains, Phase IV (KMG-IV): sequencing the most valuable type-strain genomes for metagenomic binning, comparative biology and taxonomic classification.</title>
        <authorList>
            <person name="Goeker M."/>
        </authorList>
    </citation>
    <scope>NUCLEOTIDE SEQUENCE [LARGE SCALE GENOMIC DNA]</scope>
    <source>
        <strain evidence="7 8">DSM 45934</strain>
    </source>
</reference>
<evidence type="ECO:0000313" key="8">
    <source>
        <dbReference type="Proteomes" id="UP000295680"/>
    </source>
</evidence>
<dbReference type="PANTHER" id="PTHR43133:SF62">
    <property type="entry name" value="RNA POLYMERASE SIGMA FACTOR SIGZ"/>
    <property type="match status" value="1"/>
</dbReference>
<keyword evidence="4" id="KW-0804">Transcription</keyword>
<dbReference type="InterPro" id="IPR039425">
    <property type="entry name" value="RNA_pol_sigma-70-like"/>
</dbReference>
<dbReference type="OrthoDB" id="5518337at2"/>
<feature type="domain" description="RNA polymerase sigma factor 70 region 4 type 2" evidence="6">
    <location>
        <begin position="114"/>
        <end position="165"/>
    </location>
</feature>
<evidence type="ECO:0000259" key="6">
    <source>
        <dbReference type="Pfam" id="PF08281"/>
    </source>
</evidence>
<name>A0A4R2J340_9PSEU</name>
<keyword evidence="8" id="KW-1185">Reference proteome</keyword>
<dbReference type="PANTHER" id="PTHR43133">
    <property type="entry name" value="RNA POLYMERASE ECF-TYPE SIGMA FACTO"/>
    <property type="match status" value="1"/>
</dbReference>
<dbReference type="InterPro" id="IPR007627">
    <property type="entry name" value="RNA_pol_sigma70_r2"/>
</dbReference>
<evidence type="ECO:0000256" key="2">
    <source>
        <dbReference type="ARBA" id="ARBA00023015"/>
    </source>
</evidence>
<evidence type="ECO:0000256" key="1">
    <source>
        <dbReference type="ARBA" id="ARBA00010641"/>
    </source>
</evidence>
<gene>
    <name evidence="7" type="ORF">EV192_11165</name>
</gene>
<dbReference type="RefSeq" id="WP_132123842.1">
    <property type="nucleotide sequence ID" value="NZ_SLWS01000011.1"/>
</dbReference>
<evidence type="ECO:0000313" key="7">
    <source>
        <dbReference type="EMBL" id="TCO52871.1"/>
    </source>
</evidence>
<dbReference type="EMBL" id="SLWS01000011">
    <property type="protein sequence ID" value="TCO52871.1"/>
    <property type="molecule type" value="Genomic_DNA"/>
</dbReference>
<accession>A0A4R2J340</accession>
<comment type="caution">
    <text evidence="7">The sequence shown here is derived from an EMBL/GenBank/DDBJ whole genome shotgun (WGS) entry which is preliminary data.</text>
</comment>
<dbReference type="Pfam" id="PF08281">
    <property type="entry name" value="Sigma70_r4_2"/>
    <property type="match status" value="1"/>
</dbReference>
<dbReference type="SUPFAM" id="SSF88659">
    <property type="entry name" value="Sigma3 and sigma4 domains of RNA polymerase sigma factors"/>
    <property type="match status" value="1"/>
</dbReference>
<sequence length="186" mass="20862">MSDLDGLPALAELYDEYARPLHGYLSRRVGPDIADDLVAETFLLLWEHRHRYDPTRASPRAWLYGLAGNVLRGHVRTEVRRLRAWARHGAQEVPGSELSSRVVDIADAQTLAGRLAAAVAGLRAQERDVLLMVAWGDLTPVEIAEVLDVPVGTVRSWLHRARSRLRRLVETDQPAQETTKEVPRHA</sequence>
<feature type="domain" description="RNA polymerase sigma-70 region 2" evidence="5">
    <location>
        <begin position="13"/>
        <end position="80"/>
    </location>
</feature>
<keyword evidence="3" id="KW-0731">Sigma factor</keyword>
<dbReference type="GO" id="GO:0016987">
    <property type="term" value="F:sigma factor activity"/>
    <property type="evidence" value="ECO:0007669"/>
    <property type="project" value="UniProtKB-KW"/>
</dbReference>
<evidence type="ECO:0000256" key="3">
    <source>
        <dbReference type="ARBA" id="ARBA00023082"/>
    </source>
</evidence>
<dbReference type="InterPro" id="IPR013324">
    <property type="entry name" value="RNA_pol_sigma_r3/r4-like"/>
</dbReference>
<dbReference type="CDD" id="cd06171">
    <property type="entry name" value="Sigma70_r4"/>
    <property type="match status" value="1"/>
</dbReference>
<keyword evidence="2" id="KW-0805">Transcription regulation</keyword>